<sequence length="581" mass="65390">MASTKGLDNTIASTPVIVTAIVFAALYSFYLWLLPKPIPGIPYNPEATRSIFGDIPSMLHHLKTSKTVSDWFKTHNERHNSPIVQLWVGLFRRQWIVIDDFREAQDILMRRTKEFDKPDLIGDIFWGVTPQFHANLVTNEAWRAQRKLVSDLMTPAFLNSVAAPQLHEKFSDMVALWREKMRLAQGRPFSVKHDVYEASLEAIWAAVFGGAEDTATRKSVELLASNKSMQLPGGANEEVVFERVPAEAIFEAVLRLTDSIEETLKSPYPIIRGFLQRYYPSLRKHWRVKDTVMTEQIRLAEERLAKMKDDQEIVITNGVDHVLRREQMAAEKEGRAPMYYSPAIKDDLFGLMIAGHDTTSTTLLWSVKFLTKYPSVQLALRTSLHATFPAARATSRTPSAQEIATSTNHYLDAVLEECIRCSTTSALPARTATRDAVVLGHVIPKGTRVTFVTIHAGVNAPPWPIPDSLRSTSYHKAGGGKTGTWDPDTIAEFDPQRWLVRDQEGKEVFDPMAGPQLQFGAGQRGCYGRKLAYLELRIALVLVIWAFELRAVPEAYDGWGVIDMLTRNPEQAYLRLGEGAK</sequence>
<comment type="cofactor">
    <cofactor evidence="1 5">
        <name>heme</name>
        <dbReference type="ChEBI" id="CHEBI:30413"/>
    </cofactor>
</comment>
<keyword evidence="8" id="KW-1185">Reference proteome</keyword>
<protein>
    <submittedName>
        <fullName evidence="7">Similar to cytochrome P450</fullName>
    </submittedName>
</protein>
<dbReference type="GO" id="GO:0004497">
    <property type="term" value="F:monooxygenase activity"/>
    <property type="evidence" value="ECO:0007669"/>
    <property type="project" value="InterPro"/>
</dbReference>
<dbReference type="STRING" id="985895.E4ZZK5"/>
<keyword evidence="6" id="KW-1133">Transmembrane helix</keyword>
<keyword evidence="5" id="KW-0349">Heme</keyword>
<proteinExistence type="inferred from homology"/>
<dbReference type="InParanoid" id="E4ZZK5"/>
<gene>
    <name evidence="7" type="ORF">LEMA_P102520.1</name>
</gene>
<dbReference type="PANTHER" id="PTHR24305">
    <property type="entry name" value="CYTOCHROME P450"/>
    <property type="match status" value="1"/>
</dbReference>
<evidence type="ECO:0000313" key="7">
    <source>
        <dbReference type="EMBL" id="CBX97121.1"/>
    </source>
</evidence>
<feature type="transmembrane region" description="Helical" evidence="6">
    <location>
        <begin position="12"/>
        <end position="33"/>
    </location>
</feature>
<dbReference type="PANTHER" id="PTHR24305:SF232">
    <property type="entry name" value="P450, PUTATIVE (EUROFUNG)-RELATED"/>
    <property type="match status" value="1"/>
</dbReference>
<dbReference type="PRINTS" id="PR00385">
    <property type="entry name" value="P450"/>
</dbReference>
<dbReference type="InterPro" id="IPR050121">
    <property type="entry name" value="Cytochrome_P450_monoxygenase"/>
</dbReference>
<dbReference type="GO" id="GO:0005506">
    <property type="term" value="F:iron ion binding"/>
    <property type="evidence" value="ECO:0007669"/>
    <property type="project" value="InterPro"/>
</dbReference>
<dbReference type="GO" id="GO:0020037">
    <property type="term" value="F:heme binding"/>
    <property type="evidence" value="ECO:0007669"/>
    <property type="project" value="InterPro"/>
</dbReference>
<dbReference type="Proteomes" id="UP000002668">
    <property type="component" value="Genome"/>
</dbReference>
<dbReference type="InterPro" id="IPR001128">
    <property type="entry name" value="Cyt_P450"/>
</dbReference>
<dbReference type="RefSeq" id="XP_003840600.1">
    <property type="nucleotide sequence ID" value="XM_003840552.1"/>
</dbReference>
<keyword evidence="6" id="KW-0472">Membrane</keyword>
<dbReference type="InterPro" id="IPR036396">
    <property type="entry name" value="Cyt_P450_sf"/>
</dbReference>
<dbReference type="SUPFAM" id="SSF48264">
    <property type="entry name" value="Cytochrome P450"/>
    <property type="match status" value="1"/>
</dbReference>
<dbReference type="eggNOG" id="KOG0159">
    <property type="taxonomic scope" value="Eukaryota"/>
</dbReference>
<dbReference type="OrthoDB" id="1470350at2759"/>
<dbReference type="OMA" id="EWDRSDM"/>
<dbReference type="AlphaFoldDB" id="E4ZZK5"/>
<dbReference type="HOGENOM" id="CLU_025001_1_0_1"/>
<name>E4ZZK5_LEPMJ</name>
<keyword evidence="3 5" id="KW-0479">Metal-binding</keyword>
<accession>E4ZZK5</accession>
<keyword evidence="4 5" id="KW-0408">Iron</keyword>
<evidence type="ECO:0000256" key="2">
    <source>
        <dbReference type="ARBA" id="ARBA00010617"/>
    </source>
</evidence>
<evidence type="ECO:0000256" key="3">
    <source>
        <dbReference type="ARBA" id="ARBA00022723"/>
    </source>
</evidence>
<evidence type="ECO:0000256" key="5">
    <source>
        <dbReference type="PIRSR" id="PIRSR602401-1"/>
    </source>
</evidence>
<dbReference type="Pfam" id="PF00067">
    <property type="entry name" value="p450"/>
    <property type="match status" value="2"/>
</dbReference>
<organism evidence="8">
    <name type="scientific">Leptosphaeria maculans (strain JN3 / isolate v23.1.3 / race Av1-4-5-6-7-8)</name>
    <name type="common">Blackleg fungus</name>
    <name type="synonym">Phoma lingam</name>
    <dbReference type="NCBI Taxonomy" id="985895"/>
    <lineage>
        <taxon>Eukaryota</taxon>
        <taxon>Fungi</taxon>
        <taxon>Dikarya</taxon>
        <taxon>Ascomycota</taxon>
        <taxon>Pezizomycotina</taxon>
        <taxon>Dothideomycetes</taxon>
        <taxon>Pleosporomycetidae</taxon>
        <taxon>Pleosporales</taxon>
        <taxon>Pleosporineae</taxon>
        <taxon>Leptosphaeriaceae</taxon>
        <taxon>Plenodomus</taxon>
        <taxon>Plenodomus lingam/Leptosphaeria maculans species complex</taxon>
    </lineage>
</organism>
<evidence type="ECO:0000256" key="1">
    <source>
        <dbReference type="ARBA" id="ARBA00001971"/>
    </source>
</evidence>
<dbReference type="PRINTS" id="PR00463">
    <property type="entry name" value="EP450I"/>
</dbReference>
<dbReference type="GO" id="GO:0016705">
    <property type="term" value="F:oxidoreductase activity, acting on paired donors, with incorporation or reduction of molecular oxygen"/>
    <property type="evidence" value="ECO:0007669"/>
    <property type="project" value="InterPro"/>
</dbReference>
<dbReference type="GeneID" id="13283429"/>
<evidence type="ECO:0000256" key="4">
    <source>
        <dbReference type="ARBA" id="ARBA00023004"/>
    </source>
</evidence>
<dbReference type="Gene3D" id="1.10.630.10">
    <property type="entry name" value="Cytochrome P450"/>
    <property type="match status" value="1"/>
</dbReference>
<evidence type="ECO:0000313" key="8">
    <source>
        <dbReference type="Proteomes" id="UP000002668"/>
    </source>
</evidence>
<reference evidence="8" key="1">
    <citation type="journal article" date="2011" name="Nat. Commun.">
        <title>Effector diversification within compartments of the Leptosphaeria maculans genome affected by Repeat-Induced Point mutations.</title>
        <authorList>
            <person name="Rouxel T."/>
            <person name="Grandaubert J."/>
            <person name="Hane J.K."/>
            <person name="Hoede C."/>
            <person name="van de Wouw A.P."/>
            <person name="Couloux A."/>
            <person name="Dominguez V."/>
            <person name="Anthouard V."/>
            <person name="Bally P."/>
            <person name="Bourras S."/>
            <person name="Cozijnsen A.J."/>
            <person name="Ciuffetti L.M."/>
            <person name="Degrave A."/>
            <person name="Dilmaghani A."/>
            <person name="Duret L."/>
            <person name="Fudal I."/>
            <person name="Goodwin S.B."/>
            <person name="Gout L."/>
            <person name="Glaser N."/>
            <person name="Linglin J."/>
            <person name="Kema G.H.J."/>
            <person name="Lapalu N."/>
            <person name="Lawrence C.B."/>
            <person name="May K."/>
            <person name="Meyer M."/>
            <person name="Ollivier B."/>
            <person name="Poulain J."/>
            <person name="Schoch C.L."/>
            <person name="Simon A."/>
            <person name="Spatafora J.W."/>
            <person name="Stachowiak A."/>
            <person name="Turgeon B.G."/>
            <person name="Tyler B.M."/>
            <person name="Vincent D."/>
            <person name="Weissenbach J."/>
            <person name="Amselem J."/>
            <person name="Quesneville H."/>
            <person name="Oliver R.P."/>
            <person name="Wincker P."/>
            <person name="Balesdent M.-H."/>
            <person name="Howlett B.J."/>
        </authorList>
    </citation>
    <scope>NUCLEOTIDE SEQUENCE [LARGE SCALE GENOMIC DNA]</scope>
    <source>
        <strain evidence="8">JN3 / isolate v23.1.3 / race Av1-4-5-6-7-8</strain>
    </source>
</reference>
<feature type="binding site" description="axial binding residue" evidence="5">
    <location>
        <position position="526"/>
    </location>
    <ligand>
        <name>heme</name>
        <dbReference type="ChEBI" id="CHEBI:30413"/>
    </ligand>
    <ligandPart>
        <name>Fe</name>
        <dbReference type="ChEBI" id="CHEBI:18248"/>
    </ligandPart>
</feature>
<comment type="similarity">
    <text evidence="2">Belongs to the cytochrome P450 family.</text>
</comment>
<dbReference type="EMBL" id="FP929130">
    <property type="protein sequence ID" value="CBX97121.1"/>
    <property type="molecule type" value="Genomic_DNA"/>
</dbReference>
<evidence type="ECO:0000256" key="6">
    <source>
        <dbReference type="SAM" id="Phobius"/>
    </source>
</evidence>
<dbReference type="VEuPathDB" id="FungiDB:LEMA_P102520.1"/>
<dbReference type="InterPro" id="IPR002401">
    <property type="entry name" value="Cyt_P450_E_grp-I"/>
</dbReference>
<keyword evidence="6" id="KW-0812">Transmembrane</keyword>